<keyword evidence="2" id="KW-0548">Nucleotidyltransferase</keyword>
<reference evidence="5 6" key="1">
    <citation type="journal article" date="2016" name="DNA Res.">
        <title>The complete genome sequencing of Prevotella intermedia strain OMA14 and a subsequent fine-scale, intra-species genomic comparison reveal an unusual amplification of conjugative and mobile transposons and identify a novel Prevotella-lineage-specific repeat.</title>
        <authorList>
            <person name="Naito M."/>
            <person name="Ogura Y."/>
            <person name="Itoh T."/>
            <person name="Shoji M."/>
            <person name="Okamoto M."/>
            <person name="Hayashi T."/>
            <person name="Nakayama K."/>
        </authorList>
    </citation>
    <scope>NUCLEOTIDE SEQUENCE [LARGE SCALE GENOMIC DNA]</scope>
    <source>
        <strain evidence="5 6">OMA14</strain>
    </source>
</reference>
<name>A0A0S3UJU7_PREIN</name>
<sequence>MKKVITYGTYDLLHKGHVRLLERAKALGDYLIVGVTADTFDRERGKINVQQSLVERIENVRSTGLADEIVIEEYEGQKIDDIKRMNVDIFTVGSDWRGKFDYLSEYCEVVYLERTKGISSTELRSDLREIRIGLVGESPIINKFVHESKFVNGINISGVYTESDRKLGNLRDTVQLFTHTYTELLEVSDAVYIISHPEKHYAHIKEALLSGKHVLCESPISLNNEEWKELNGIADEQGLILMDSIKTAYSMAYDRLCLLAKSGKIGKIYSIDATCTSLSHYNTENKDELPYTWNSFCAWAPTSLLPIFQLLGTDYTDKTICTHLIDDAPNFDTFTKISFIYPHAVASLKVGQGIKSEGELVISGTEGYIYVPAPWWKTDYFEVRRENPSDNKRYFYQLDGEGIRYELLTFIKSIQSQRNLSYVSKDVSEAIANITADFYQRKDTVLI</sequence>
<dbReference type="Gene3D" id="3.40.50.720">
    <property type="entry name" value="NAD(P)-binding Rossmann-like Domain"/>
    <property type="match status" value="1"/>
</dbReference>
<proteinExistence type="predicted"/>
<evidence type="ECO:0000313" key="5">
    <source>
        <dbReference type="EMBL" id="BAU17789.1"/>
    </source>
</evidence>
<evidence type="ECO:0000256" key="2">
    <source>
        <dbReference type="ARBA" id="ARBA00022695"/>
    </source>
</evidence>
<dbReference type="Gene3D" id="3.40.50.620">
    <property type="entry name" value="HUPs"/>
    <property type="match status" value="1"/>
</dbReference>
<dbReference type="InterPro" id="IPR036291">
    <property type="entry name" value="NAD(P)-bd_dom_sf"/>
</dbReference>
<feature type="domain" description="Cytidyltransferase-like" evidence="4">
    <location>
        <begin position="5"/>
        <end position="124"/>
    </location>
</feature>
<accession>A0A0S3UJU7</accession>
<evidence type="ECO:0000259" key="4">
    <source>
        <dbReference type="Pfam" id="PF01467"/>
    </source>
</evidence>
<dbReference type="SUPFAM" id="SSF51735">
    <property type="entry name" value="NAD(P)-binding Rossmann-fold domains"/>
    <property type="match status" value="1"/>
</dbReference>
<dbReference type="InterPro" id="IPR050385">
    <property type="entry name" value="Archaeal_FAD_synthase"/>
</dbReference>
<dbReference type="PANTHER" id="PTHR43793">
    <property type="entry name" value="FAD SYNTHASE"/>
    <property type="match status" value="1"/>
</dbReference>
<dbReference type="InterPro" id="IPR014729">
    <property type="entry name" value="Rossmann-like_a/b/a_fold"/>
</dbReference>
<dbReference type="Pfam" id="PF01467">
    <property type="entry name" value="CTP_transf_like"/>
    <property type="match status" value="1"/>
</dbReference>
<dbReference type="NCBIfam" id="TIGR00125">
    <property type="entry name" value="cyt_tran_rel"/>
    <property type="match status" value="1"/>
</dbReference>
<evidence type="ECO:0000256" key="1">
    <source>
        <dbReference type="ARBA" id="ARBA00022679"/>
    </source>
</evidence>
<dbReference type="SUPFAM" id="SSF52374">
    <property type="entry name" value="Nucleotidylyl transferase"/>
    <property type="match status" value="1"/>
</dbReference>
<protein>
    <submittedName>
        <fullName evidence="5">Glycerol-3-phosphate cytidyltransferase</fullName>
    </submittedName>
</protein>
<dbReference type="Proteomes" id="UP000217431">
    <property type="component" value="Chromosome I"/>
</dbReference>
<dbReference type="InterPro" id="IPR000683">
    <property type="entry name" value="Gfo/Idh/MocA-like_OxRdtase_N"/>
</dbReference>
<dbReference type="PANTHER" id="PTHR43793:SF1">
    <property type="entry name" value="FAD SYNTHASE"/>
    <property type="match status" value="1"/>
</dbReference>
<dbReference type="EMBL" id="AP014597">
    <property type="protein sequence ID" value="BAU17789.1"/>
    <property type="molecule type" value="Genomic_DNA"/>
</dbReference>
<dbReference type="GO" id="GO:0016779">
    <property type="term" value="F:nucleotidyltransferase activity"/>
    <property type="evidence" value="ECO:0007669"/>
    <property type="project" value="UniProtKB-KW"/>
</dbReference>
<dbReference type="AlphaFoldDB" id="A0A0S3UJU7"/>
<organism evidence="5 6">
    <name type="scientific">Prevotella intermedia</name>
    <dbReference type="NCBI Taxonomy" id="28131"/>
    <lineage>
        <taxon>Bacteria</taxon>
        <taxon>Pseudomonadati</taxon>
        <taxon>Bacteroidota</taxon>
        <taxon>Bacteroidia</taxon>
        <taxon>Bacteroidales</taxon>
        <taxon>Prevotellaceae</taxon>
        <taxon>Prevotella</taxon>
    </lineage>
</organism>
<evidence type="ECO:0000313" key="6">
    <source>
        <dbReference type="Proteomes" id="UP000217431"/>
    </source>
</evidence>
<dbReference type="GO" id="GO:0000166">
    <property type="term" value="F:nucleotide binding"/>
    <property type="evidence" value="ECO:0007669"/>
    <property type="project" value="InterPro"/>
</dbReference>
<dbReference type="SUPFAM" id="SSF55347">
    <property type="entry name" value="Glyceraldehyde-3-phosphate dehydrogenase-like, C-terminal domain"/>
    <property type="match status" value="1"/>
</dbReference>
<keyword evidence="1 5" id="KW-0808">Transferase</keyword>
<dbReference type="Pfam" id="PF01408">
    <property type="entry name" value="GFO_IDH_MocA"/>
    <property type="match status" value="1"/>
</dbReference>
<feature type="domain" description="Gfo/Idh/MocA-like oxidoreductase N-terminal" evidence="3">
    <location>
        <begin position="131"/>
        <end position="242"/>
    </location>
</feature>
<evidence type="ECO:0000259" key="3">
    <source>
        <dbReference type="Pfam" id="PF01408"/>
    </source>
</evidence>
<gene>
    <name evidence="5" type="ORF">PIOMA14_I_1281</name>
</gene>
<dbReference type="STRING" id="28131.BWX40_01810"/>
<dbReference type="InterPro" id="IPR004821">
    <property type="entry name" value="Cyt_trans-like"/>
</dbReference>
<dbReference type="Gene3D" id="3.30.360.10">
    <property type="entry name" value="Dihydrodipicolinate Reductase, domain 2"/>
    <property type="match status" value="1"/>
</dbReference>